<evidence type="ECO:0000313" key="3">
    <source>
        <dbReference type="Proteomes" id="UP000514720"/>
    </source>
</evidence>
<accession>A0A7L7KPM8</accession>
<keyword evidence="1" id="KW-0812">Transmembrane</keyword>
<name>A0A7L7KPM8_9MOLU</name>
<dbReference type="RefSeq" id="WP_258878246.1">
    <property type="nucleotide sequence ID" value="NZ_CP048914.1"/>
</dbReference>
<feature type="transmembrane region" description="Helical" evidence="1">
    <location>
        <begin position="156"/>
        <end position="173"/>
    </location>
</feature>
<evidence type="ECO:0000256" key="1">
    <source>
        <dbReference type="SAM" id="Phobius"/>
    </source>
</evidence>
<dbReference type="EMBL" id="CP048914">
    <property type="protein sequence ID" value="QMS84627.1"/>
    <property type="molecule type" value="Genomic_DNA"/>
</dbReference>
<reference evidence="2 3" key="1">
    <citation type="submission" date="2020-02" db="EMBL/GenBank/DDBJ databases">
        <authorList>
            <person name="Zheng R.K."/>
            <person name="Sun C.M."/>
        </authorList>
    </citation>
    <scope>NUCLEOTIDE SEQUENCE [LARGE SCALE GENOMIC DNA]</scope>
    <source>
        <strain evidence="3">zrk13</strain>
    </source>
</reference>
<evidence type="ECO:0000313" key="2">
    <source>
        <dbReference type="EMBL" id="QMS84627.1"/>
    </source>
</evidence>
<dbReference type="Proteomes" id="UP000514720">
    <property type="component" value="Chromosome"/>
</dbReference>
<dbReference type="AlphaFoldDB" id="A0A7L7KPM8"/>
<keyword evidence="1" id="KW-0472">Membrane</keyword>
<organism evidence="2 3">
    <name type="scientific">Candidatus Xianfuyuplasma coldseepsis</name>
    <dbReference type="NCBI Taxonomy" id="2782163"/>
    <lineage>
        <taxon>Bacteria</taxon>
        <taxon>Bacillati</taxon>
        <taxon>Mycoplasmatota</taxon>
        <taxon>Mollicutes</taxon>
        <taxon>Candidatus Izemoplasmatales</taxon>
        <taxon>Candidatus Izemoplasmataceae</taxon>
        <taxon>Candidatus Xianfuyuplasma</taxon>
    </lineage>
</organism>
<keyword evidence="1" id="KW-1133">Transmembrane helix</keyword>
<keyword evidence="3" id="KW-1185">Reference proteome</keyword>
<gene>
    <name evidence="2" type="ORF">G4Z02_02300</name>
</gene>
<dbReference type="KEGG" id="xcl:G4Z02_02300"/>
<feature type="transmembrane region" description="Helical" evidence="1">
    <location>
        <begin position="7"/>
        <end position="26"/>
    </location>
</feature>
<evidence type="ECO:0008006" key="4">
    <source>
        <dbReference type="Google" id="ProtNLM"/>
    </source>
</evidence>
<sequence>MKLVMKLISYGVSAALILYIGITLLAPQLTMDIFGFRSFIVVSPSMVPDINVYDMIFITDVEESDLEIDDIITFSVYIPEVDQVSFVTHYIGDIQTQTGDDTIYKTHGANFEEGDSFDDWEDKDGNPIDITFDDIEGEYQFKIPYVGYLVTMLRDPIFLGLLAINGTIIYFLVKTVKKTFLNKDNEKKESE</sequence>
<proteinExistence type="predicted"/>
<protein>
    <recommendedName>
        <fullName evidence="4">Signal peptidase I</fullName>
    </recommendedName>
</protein>